<evidence type="ECO:0000313" key="2">
    <source>
        <dbReference type="Proteomes" id="UP000192276"/>
    </source>
</evidence>
<dbReference type="STRING" id="550983.A4R26_29910"/>
<evidence type="ECO:0000313" key="1">
    <source>
        <dbReference type="EMBL" id="OQP50244.1"/>
    </source>
</evidence>
<proteinExistence type="predicted"/>
<gene>
    <name evidence="1" type="ORF">A4R26_29910</name>
</gene>
<dbReference type="Proteomes" id="UP000192276">
    <property type="component" value="Unassembled WGS sequence"/>
</dbReference>
<evidence type="ECO:0008006" key="3">
    <source>
        <dbReference type="Google" id="ProtNLM"/>
    </source>
</evidence>
<keyword evidence="2" id="KW-1185">Reference proteome</keyword>
<reference evidence="2" key="1">
    <citation type="submission" date="2016-04" db="EMBL/GenBank/DDBJ databases">
        <authorList>
            <person name="Chen L."/>
            <person name="Zhuang W."/>
            <person name="Wang G."/>
        </authorList>
    </citation>
    <scope>NUCLEOTIDE SEQUENCE [LARGE SCALE GENOMIC DNA]</scope>
    <source>
        <strain evidence="2">208</strain>
    </source>
</reference>
<dbReference type="Gene3D" id="6.10.140.1340">
    <property type="match status" value="1"/>
</dbReference>
<dbReference type="EMBL" id="LWBP01000220">
    <property type="protein sequence ID" value="OQP50244.1"/>
    <property type="molecule type" value="Genomic_DNA"/>
</dbReference>
<dbReference type="AlphaFoldDB" id="A0A1V9EWK3"/>
<protein>
    <recommendedName>
        <fullName evidence="3">DUF2892 domain-containing protein</fullName>
    </recommendedName>
</protein>
<dbReference type="RefSeq" id="WP_081170001.1">
    <property type="nucleotide sequence ID" value="NZ_LWBP01000220.1"/>
</dbReference>
<organism evidence="1 2">
    <name type="scientific">Niastella populi</name>
    <dbReference type="NCBI Taxonomy" id="550983"/>
    <lineage>
        <taxon>Bacteria</taxon>
        <taxon>Pseudomonadati</taxon>
        <taxon>Bacteroidota</taxon>
        <taxon>Chitinophagia</taxon>
        <taxon>Chitinophagales</taxon>
        <taxon>Chitinophagaceae</taxon>
        <taxon>Niastella</taxon>
    </lineage>
</organism>
<dbReference type="OrthoDB" id="9799383at2"/>
<name>A0A1V9EWK3_9BACT</name>
<accession>A0A1V9EWK3</accession>
<comment type="caution">
    <text evidence="1">The sequence shown here is derived from an EMBL/GenBank/DDBJ whole genome shotgun (WGS) entry which is preliminary data.</text>
</comment>
<sequence>MKDRVRRNSATEQNMNIDNEIREKITQYASLDKVAITNRIKQLDEEWDIERVLEVNMSSIALTGVALSAFHHRRWLVLPAIVLGFFAQHAIQGWCPPLPLFRRLGYRTRAEIDKEKYALKVLRGDFNEVGGAGEKNSEAVFAAVTRN</sequence>